<name>A0A4U0XQ50_9PEZI</name>
<dbReference type="OrthoDB" id="2351940at2759"/>
<dbReference type="STRING" id="331657.A0A4U0XQ50"/>
<evidence type="ECO:0000313" key="1">
    <source>
        <dbReference type="EMBL" id="TKA69887.1"/>
    </source>
</evidence>
<dbReference type="Proteomes" id="UP000308768">
    <property type="component" value="Unassembled WGS sequence"/>
</dbReference>
<dbReference type="AlphaFoldDB" id="A0A4U0XQ50"/>
<reference evidence="2 3" key="1">
    <citation type="submission" date="2017-03" db="EMBL/GenBank/DDBJ databases">
        <title>Genomes of endolithic fungi from Antarctica.</title>
        <authorList>
            <person name="Coleine C."/>
            <person name="Masonjones S."/>
            <person name="Stajich J.E."/>
        </authorList>
    </citation>
    <scope>NUCLEOTIDE SEQUENCE [LARGE SCALE GENOMIC DNA]</scope>
    <source>
        <strain evidence="2 3">CCFEE 5187</strain>
    </source>
</reference>
<comment type="caution">
    <text evidence="2">The sequence shown here is derived from an EMBL/GenBank/DDBJ whole genome shotgun (WGS) entry which is preliminary data.</text>
</comment>
<accession>A0A4U0XQ50</accession>
<protein>
    <submittedName>
        <fullName evidence="2">Uncharacterized protein</fullName>
    </submittedName>
</protein>
<dbReference type="EMBL" id="NAJN01000139">
    <property type="protein sequence ID" value="TKA78526.1"/>
    <property type="molecule type" value="Genomic_DNA"/>
</dbReference>
<organism evidence="2 3">
    <name type="scientific">Cryomyces minteri</name>
    <dbReference type="NCBI Taxonomy" id="331657"/>
    <lineage>
        <taxon>Eukaryota</taxon>
        <taxon>Fungi</taxon>
        <taxon>Dikarya</taxon>
        <taxon>Ascomycota</taxon>
        <taxon>Pezizomycotina</taxon>
        <taxon>Dothideomycetes</taxon>
        <taxon>Dothideomycetes incertae sedis</taxon>
        <taxon>Cryomyces</taxon>
    </lineage>
</organism>
<sequence length="64" mass="7312">MAPQARFFIRKSRSKVVVKFDPPISGKYILLKLWSPQPEGNIDVQSIIAYGFAGPRYFPCVEPR</sequence>
<keyword evidence="3" id="KW-1185">Reference proteome</keyword>
<proteinExistence type="predicted"/>
<gene>
    <name evidence="2" type="ORF">B0A49_05127</name>
    <name evidence="1" type="ORF">B0A49_08008</name>
</gene>
<evidence type="ECO:0000313" key="2">
    <source>
        <dbReference type="EMBL" id="TKA78526.1"/>
    </source>
</evidence>
<dbReference type="EMBL" id="NAJN01000689">
    <property type="protein sequence ID" value="TKA69887.1"/>
    <property type="molecule type" value="Genomic_DNA"/>
</dbReference>
<evidence type="ECO:0000313" key="3">
    <source>
        <dbReference type="Proteomes" id="UP000308768"/>
    </source>
</evidence>